<name>G9YIM0_9FIRM</name>
<accession>G9YIM0</accession>
<dbReference type="RefSeq" id="WP_006790481.1">
    <property type="nucleotide sequence ID" value="NZ_JH417603.1"/>
</dbReference>
<sequence length="136" mass="15025">MKFHRNGFMTYTVLALGLSVLSVALVTARLALQEVRQAEAFYAAVRGAYEAESVLLMSCDDPDSLPAGGTREVHDIYGISEKGDVLGAGVQRFATGKTVLRTYAVTAEQRIGKTCAVKFGEKDKDMKNNRIEWIWY</sequence>
<proteinExistence type="predicted"/>
<dbReference type="EMBL" id="AGCJ01000066">
    <property type="protein sequence ID" value="EHM39473.1"/>
    <property type="molecule type" value="Genomic_DNA"/>
</dbReference>
<keyword evidence="2" id="KW-1185">Reference proteome</keyword>
<dbReference type="AlphaFoldDB" id="G9YIM0"/>
<protein>
    <submittedName>
        <fullName evidence="1">Uncharacterized protein</fullName>
    </submittedName>
</protein>
<organism evidence="1 2">
    <name type="scientific">Anaeroglobus geminatus F0357</name>
    <dbReference type="NCBI Taxonomy" id="861450"/>
    <lineage>
        <taxon>Bacteria</taxon>
        <taxon>Bacillati</taxon>
        <taxon>Bacillota</taxon>
        <taxon>Negativicutes</taxon>
        <taxon>Veillonellales</taxon>
        <taxon>Veillonellaceae</taxon>
        <taxon>Anaeroglobus</taxon>
    </lineage>
</organism>
<dbReference type="HOGENOM" id="CLU_1871094_0_0_9"/>
<comment type="caution">
    <text evidence="1">The sequence shown here is derived from an EMBL/GenBank/DDBJ whole genome shotgun (WGS) entry which is preliminary data.</text>
</comment>
<dbReference type="Proteomes" id="UP000005481">
    <property type="component" value="Unassembled WGS sequence"/>
</dbReference>
<evidence type="ECO:0000313" key="1">
    <source>
        <dbReference type="EMBL" id="EHM39473.1"/>
    </source>
</evidence>
<dbReference type="STRING" id="861450.HMPREF0080_01513"/>
<evidence type="ECO:0000313" key="2">
    <source>
        <dbReference type="Proteomes" id="UP000005481"/>
    </source>
</evidence>
<gene>
    <name evidence="1" type="ORF">HMPREF0080_01513</name>
</gene>
<reference evidence="1 2" key="1">
    <citation type="submission" date="2011-08" db="EMBL/GenBank/DDBJ databases">
        <authorList>
            <person name="Weinstock G."/>
            <person name="Sodergren E."/>
            <person name="Clifton S."/>
            <person name="Fulton L."/>
            <person name="Fulton B."/>
            <person name="Courtney L."/>
            <person name="Fronick C."/>
            <person name="Harrison M."/>
            <person name="Strong C."/>
            <person name="Farmer C."/>
            <person name="Delahaunty K."/>
            <person name="Markovic C."/>
            <person name="Hall O."/>
            <person name="Minx P."/>
            <person name="Tomlinson C."/>
            <person name="Mitreva M."/>
            <person name="Hou S."/>
            <person name="Chen J."/>
            <person name="Wollam A."/>
            <person name="Pepin K.H."/>
            <person name="Johnson M."/>
            <person name="Bhonagiri V."/>
            <person name="Zhang X."/>
            <person name="Suruliraj S."/>
            <person name="Warren W."/>
            <person name="Chinwalla A."/>
            <person name="Mardis E.R."/>
            <person name="Wilson R.K."/>
        </authorList>
    </citation>
    <scope>NUCLEOTIDE SEQUENCE [LARGE SCALE GENOMIC DNA]</scope>
    <source>
        <strain evidence="1 2">F0357</strain>
    </source>
</reference>